<keyword evidence="2" id="KW-1185">Reference proteome</keyword>
<evidence type="ECO:0000313" key="2">
    <source>
        <dbReference type="Proteomes" id="UP000025227"/>
    </source>
</evidence>
<protein>
    <submittedName>
        <fullName evidence="3">Uncharacterized protein</fullName>
    </submittedName>
</protein>
<accession>A0A7I4Y3W9</accession>
<name>A0A7I4Y3W9_HAECO</name>
<evidence type="ECO:0000313" key="3">
    <source>
        <dbReference type="WBParaSite" id="HCON_00044940-00001"/>
    </source>
</evidence>
<dbReference type="Proteomes" id="UP000025227">
    <property type="component" value="Unplaced"/>
</dbReference>
<organism evidence="2 3">
    <name type="scientific">Haemonchus contortus</name>
    <name type="common">Barber pole worm</name>
    <dbReference type="NCBI Taxonomy" id="6289"/>
    <lineage>
        <taxon>Eukaryota</taxon>
        <taxon>Metazoa</taxon>
        <taxon>Ecdysozoa</taxon>
        <taxon>Nematoda</taxon>
        <taxon>Chromadorea</taxon>
        <taxon>Rhabditida</taxon>
        <taxon>Rhabditina</taxon>
        <taxon>Rhabditomorpha</taxon>
        <taxon>Strongyloidea</taxon>
        <taxon>Trichostrongylidae</taxon>
        <taxon>Haemonchus</taxon>
    </lineage>
</organism>
<feature type="compositionally biased region" description="Polar residues" evidence="1">
    <location>
        <begin position="27"/>
        <end position="37"/>
    </location>
</feature>
<feature type="region of interest" description="Disordered" evidence="1">
    <location>
        <begin position="27"/>
        <end position="46"/>
    </location>
</feature>
<evidence type="ECO:0000256" key="1">
    <source>
        <dbReference type="SAM" id="MobiDB-lite"/>
    </source>
</evidence>
<proteinExistence type="predicted"/>
<sequence>MLTRSGNIPRVNHLPCHLHGCTQDQDYNGALESTQQPRPRRQHISPCSDYLGVRESDADSDARRNDTHVQLTKLIRQTLLNCASKLAVTIAICVFVTYEQALAWIHQAQHGNHLWFAQTCYV</sequence>
<dbReference type="WBParaSite" id="HCON_00044940-00001">
    <property type="protein sequence ID" value="HCON_00044940-00001"/>
    <property type="gene ID" value="HCON_00044940"/>
</dbReference>
<dbReference type="AlphaFoldDB" id="A0A7I4Y3W9"/>
<reference evidence="3" key="1">
    <citation type="submission" date="2020-12" db="UniProtKB">
        <authorList>
            <consortium name="WormBaseParasite"/>
        </authorList>
    </citation>
    <scope>IDENTIFICATION</scope>
    <source>
        <strain evidence="3">MHco3</strain>
    </source>
</reference>